<name>A0A5C5TX13_9GAMM</name>
<dbReference type="Proteomes" id="UP000315949">
    <property type="component" value="Unassembled WGS sequence"/>
</dbReference>
<organism evidence="1 2">
    <name type="scientific">Luteimonas wenzhouensis</name>
    <dbReference type="NCBI Taxonomy" id="2599615"/>
    <lineage>
        <taxon>Bacteria</taxon>
        <taxon>Pseudomonadati</taxon>
        <taxon>Pseudomonadota</taxon>
        <taxon>Gammaproteobacteria</taxon>
        <taxon>Lysobacterales</taxon>
        <taxon>Lysobacteraceae</taxon>
        <taxon>Luteimonas</taxon>
    </lineage>
</organism>
<sequence length="133" mass="13780">MSLSLLLVFGLLAASSEVSGSKEGLLPLNAFALESPGIGQSGPVKVSGAQSDGGISLLRIEAFGKNFTLQPHQLRGLNGFNANGVQISYEGGYVDLGGRTIYVVFSRGFTSGRVMQRYVAVTETGAVSVGNVP</sequence>
<dbReference type="OrthoDB" id="5958694at2"/>
<dbReference type="EMBL" id="VOHE01000005">
    <property type="protein sequence ID" value="TWT18266.1"/>
    <property type="molecule type" value="Genomic_DNA"/>
</dbReference>
<gene>
    <name evidence="1" type="ORF">FQY79_10245</name>
</gene>
<reference evidence="1 2" key="1">
    <citation type="submission" date="2019-07" db="EMBL/GenBank/DDBJ databases">
        <title>Luteimonas sp. YD-1 nov., isolated from acidic soil.</title>
        <authorList>
            <person name="Zhou J."/>
        </authorList>
    </citation>
    <scope>NUCLEOTIDE SEQUENCE [LARGE SCALE GENOMIC DNA]</scope>
    <source>
        <strain evidence="1 2">YD-1</strain>
    </source>
</reference>
<proteinExistence type="predicted"/>
<comment type="caution">
    <text evidence="1">The sequence shown here is derived from an EMBL/GenBank/DDBJ whole genome shotgun (WGS) entry which is preliminary data.</text>
</comment>
<evidence type="ECO:0000313" key="2">
    <source>
        <dbReference type="Proteomes" id="UP000315949"/>
    </source>
</evidence>
<evidence type="ECO:0000313" key="1">
    <source>
        <dbReference type="EMBL" id="TWT18266.1"/>
    </source>
</evidence>
<accession>A0A5C5TX13</accession>
<keyword evidence="2" id="KW-1185">Reference proteome</keyword>
<protein>
    <submittedName>
        <fullName evidence="1">Uncharacterized protein</fullName>
    </submittedName>
</protein>
<dbReference type="RefSeq" id="WP_146312834.1">
    <property type="nucleotide sequence ID" value="NZ_VOHE01000005.1"/>
</dbReference>
<dbReference type="AlphaFoldDB" id="A0A5C5TX13"/>